<dbReference type="EMBL" id="JAROCA020000001">
    <property type="protein sequence ID" value="MDY0404700.1"/>
    <property type="molecule type" value="Genomic_DNA"/>
</dbReference>
<sequence length="104" mass="12067">MNWYGGKFCSNDYTQVIKESDRGNKTPHYYLKKANNLWKTGNKQEAGKILGNGLKRYPKHLKIREQYADYAGKLVKVALKKQDWQTAIDRLSVLCRGKIHHAKT</sequence>
<evidence type="ECO:0000313" key="2">
    <source>
        <dbReference type="Proteomes" id="UP001228376"/>
    </source>
</evidence>
<evidence type="ECO:0008006" key="3">
    <source>
        <dbReference type="Google" id="ProtNLM"/>
    </source>
</evidence>
<proteinExistence type="predicted"/>
<dbReference type="Proteomes" id="UP001228376">
    <property type="component" value="Unassembled WGS sequence"/>
</dbReference>
<protein>
    <recommendedName>
        <fullName evidence="3">Tetratricopeptide repeat protein</fullName>
    </recommendedName>
</protein>
<dbReference type="SUPFAM" id="SSF48452">
    <property type="entry name" value="TPR-like"/>
    <property type="match status" value="1"/>
</dbReference>
<reference evidence="1 2" key="1">
    <citation type="submission" date="2023-10" db="EMBL/GenBank/DDBJ databases">
        <title>179-bfca-hs.</title>
        <authorList>
            <person name="Miliotis G."/>
            <person name="Sengupta P."/>
            <person name="Hameed A."/>
            <person name="Chuvochina M."/>
            <person name="Mcdonagh F."/>
            <person name="Simpson A.C."/>
            <person name="Singh N.K."/>
            <person name="Rekha P.D."/>
            <person name="Raman K."/>
            <person name="Hugenholtz P."/>
            <person name="Venkateswaran K."/>
        </authorList>
    </citation>
    <scope>NUCLEOTIDE SEQUENCE [LARGE SCALE GENOMIC DNA]</scope>
    <source>
        <strain evidence="1 2">179-BFC-A-HS</strain>
    </source>
</reference>
<accession>A0ABU5CED5</accession>
<evidence type="ECO:0000313" key="1">
    <source>
        <dbReference type="EMBL" id="MDY0404700.1"/>
    </source>
</evidence>
<name>A0ABU5CED5_9BACI</name>
<comment type="caution">
    <text evidence="1">The sequence shown here is derived from an EMBL/GenBank/DDBJ whole genome shotgun (WGS) entry which is preliminary data.</text>
</comment>
<dbReference type="RefSeq" id="WP_320384277.1">
    <property type="nucleotide sequence ID" value="NZ_JAROCA020000001.1"/>
</dbReference>
<keyword evidence="2" id="KW-1185">Reference proteome</keyword>
<organism evidence="1 2">
    <name type="scientific">Tigheibacillus jepli</name>
    <dbReference type="NCBI Taxonomy" id="3035914"/>
    <lineage>
        <taxon>Bacteria</taxon>
        <taxon>Bacillati</taxon>
        <taxon>Bacillota</taxon>
        <taxon>Bacilli</taxon>
        <taxon>Bacillales</taxon>
        <taxon>Bacillaceae</taxon>
        <taxon>Tigheibacillus</taxon>
    </lineage>
</organism>
<dbReference type="InterPro" id="IPR011990">
    <property type="entry name" value="TPR-like_helical_dom_sf"/>
</dbReference>
<gene>
    <name evidence="1" type="ORF">P5G51_004150</name>
</gene>